<dbReference type="EMBL" id="FNCY01000008">
    <property type="protein sequence ID" value="SDH73456.1"/>
    <property type="molecule type" value="Genomic_DNA"/>
</dbReference>
<dbReference type="SUPFAM" id="SSF74650">
    <property type="entry name" value="Galactose mutarotase-like"/>
    <property type="match status" value="1"/>
</dbReference>
<dbReference type="GO" id="GO:0016853">
    <property type="term" value="F:isomerase activity"/>
    <property type="evidence" value="ECO:0007669"/>
    <property type="project" value="InterPro"/>
</dbReference>
<dbReference type="GO" id="GO:0030246">
    <property type="term" value="F:carbohydrate binding"/>
    <property type="evidence" value="ECO:0007669"/>
    <property type="project" value="InterPro"/>
</dbReference>
<dbReference type="STRING" id="83767.SAMN05660652_02193"/>
<reference evidence="1 2" key="1">
    <citation type="submission" date="2016-10" db="EMBL/GenBank/DDBJ databases">
        <authorList>
            <person name="de Groot N.N."/>
        </authorList>
    </citation>
    <scope>NUCLEOTIDE SEQUENCE [LARGE SCALE GENOMIC DNA]</scope>
    <source>
        <strain evidence="1 2">DSM 5885</strain>
    </source>
</reference>
<dbReference type="Gene3D" id="2.70.98.10">
    <property type="match status" value="1"/>
</dbReference>
<dbReference type="GO" id="GO:0005975">
    <property type="term" value="P:carbohydrate metabolic process"/>
    <property type="evidence" value="ECO:0007669"/>
    <property type="project" value="InterPro"/>
</dbReference>
<sequence>MPVNKPPHALHGTACFGAWRTIAANGTMAEFEFALGDPWPWAGRVTQRIELVDDSLNLTLTIETEGEPFPAAAGWHPWFAKWIGDAAYVATAPVGNAGERLQVAFSADWQEEPRPDDLPTGQRIAVCEGPWDDCFGFDDGLQASLSWPGKIRLGMTSPASRLVVFDKQPDATCVNPMSGPPDGVNTCPRLVTIRDPLVVSSALKFVPEYSR</sequence>
<dbReference type="InterPro" id="IPR014718">
    <property type="entry name" value="GH-type_carb-bd"/>
</dbReference>
<protein>
    <submittedName>
        <fullName evidence="1">Aldose 1-epimerase</fullName>
    </submittedName>
</protein>
<dbReference type="Pfam" id="PF01263">
    <property type="entry name" value="Aldose_epim"/>
    <property type="match status" value="1"/>
</dbReference>
<accession>A0A1G8EU84</accession>
<evidence type="ECO:0000313" key="2">
    <source>
        <dbReference type="Proteomes" id="UP000198607"/>
    </source>
</evidence>
<dbReference type="InterPro" id="IPR008183">
    <property type="entry name" value="Aldose_1/G6P_1-epimerase"/>
</dbReference>
<evidence type="ECO:0000313" key="1">
    <source>
        <dbReference type="EMBL" id="SDH73456.1"/>
    </source>
</evidence>
<keyword evidence="2" id="KW-1185">Reference proteome</keyword>
<gene>
    <name evidence="1" type="ORF">SAMN05660652_02193</name>
</gene>
<name>A0A1G8EU84_9RHOO</name>
<dbReference type="RefSeq" id="WP_218122709.1">
    <property type="nucleotide sequence ID" value="NZ_FNCY01000008.1"/>
</dbReference>
<dbReference type="InterPro" id="IPR011013">
    <property type="entry name" value="Gal_mutarotase_sf_dom"/>
</dbReference>
<organism evidence="1 2">
    <name type="scientific">Propionivibrio dicarboxylicus</name>
    <dbReference type="NCBI Taxonomy" id="83767"/>
    <lineage>
        <taxon>Bacteria</taxon>
        <taxon>Pseudomonadati</taxon>
        <taxon>Pseudomonadota</taxon>
        <taxon>Betaproteobacteria</taxon>
        <taxon>Rhodocyclales</taxon>
        <taxon>Rhodocyclaceae</taxon>
        <taxon>Propionivibrio</taxon>
    </lineage>
</organism>
<dbReference type="AlphaFoldDB" id="A0A1G8EU84"/>
<proteinExistence type="predicted"/>
<dbReference type="Proteomes" id="UP000198607">
    <property type="component" value="Unassembled WGS sequence"/>
</dbReference>